<feature type="domain" description="Myb-like" evidence="5">
    <location>
        <begin position="192"/>
        <end position="234"/>
    </location>
</feature>
<dbReference type="InterPro" id="IPR001005">
    <property type="entry name" value="SANT/Myb"/>
</dbReference>
<dbReference type="Pfam" id="PF13921">
    <property type="entry name" value="Myb_DNA-bind_6"/>
    <property type="match status" value="1"/>
</dbReference>
<dbReference type="KEGG" id="spar:SPRG_08687"/>
<dbReference type="STRING" id="695850.A0A067C5I5"/>
<dbReference type="GO" id="GO:0042796">
    <property type="term" value="P:snRNA transcription by RNA polymerase III"/>
    <property type="evidence" value="ECO:0007669"/>
    <property type="project" value="TreeGrafter"/>
</dbReference>
<name>A0A067C5I5_SAPPC</name>
<keyword evidence="8" id="KW-1185">Reference proteome</keyword>
<evidence type="ECO:0000259" key="6">
    <source>
        <dbReference type="PROSITE" id="PS51294"/>
    </source>
</evidence>
<evidence type="ECO:0000256" key="4">
    <source>
        <dbReference type="ARBA" id="ARBA00023242"/>
    </source>
</evidence>
<keyword evidence="3" id="KW-0804">Transcription</keyword>
<dbReference type="GO" id="GO:0001006">
    <property type="term" value="F:RNA polymerase III type 3 promoter sequence-specific DNA binding"/>
    <property type="evidence" value="ECO:0007669"/>
    <property type="project" value="TreeGrafter"/>
</dbReference>
<sequence>MAFLDLVAQCMAVSPAETSTTVAQVQTLRCVLANQEMQRNMMAPPMMHSYALPPTSLPIASQPAAHNLGWNYEAAFTANPTSPVSINAQYAADALAMHPVATTNARPESDMDEPTVFLTNSHSMSTVSPAPKKKGERSAWTEEQVEALKVAVAMFEAENPDGTLSGKWKAIAENVPGRVHTQCRQRWEDSDKEERTKGTWSEDEDKALREALEAIEDTTWRRWTTVAEMVPRRTYAAPFDECLAV</sequence>
<dbReference type="SUPFAM" id="SSF46689">
    <property type="entry name" value="Homeodomain-like"/>
    <property type="match status" value="1"/>
</dbReference>
<feature type="domain" description="Myb-like" evidence="5">
    <location>
        <begin position="132"/>
        <end position="188"/>
    </location>
</feature>
<feature type="domain" description="HTH myb-type" evidence="6">
    <location>
        <begin position="137"/>
        <end position="195"/>
    </location>
</feature>
<evidence type="ECO:0008006" key="9">
    <source>
        <dbReference type="Google" id="ProtNLM"/>
    </source>
</evidence>
<dbReference type="GO" id="GO:0042795">
    <property type="term" value="P:snRNA transcription by RNA polymerase II"/>
    <property type="evidence" value="ECO:0007669"/>
    <property type="project" value="TreeGrafter"/>
</dbReference>
<protein>
    <recommendedName>
        <fullName evidence="9">Myb-like domain-containing protein</fullName>
    </recommendedName>
</protein>
<dbReference type="GO" id="GO:0019185">
    <property type="term" value="C:snRNA-activating protein complex"/>
    <property type="evidence" value="ECO:0007669"/>
    <property type="project" value="TreeGrafter"/>
</dbReference>
<evidence type="ECO:0000313" key="7">
    <source>
        <dbReference type="EMBL" id="KDO26034.1"/>
    </source>
</evidence>
<evidence type="ECO:0000256" key="2">
    <source>
        <dbReference type="ARBA" id="ARBA00023125"/>
    </source>
</evidence>
<dbReference type="VEuPathDB" id="FungiDB:SPRG_08687"/>
<dbReference type="AlphaFoldDB" id="A0A067C5I5"/>
<dbReference type="GeneID" id="24130900"/>
<reference evidence="7 8" key="1">
    <citation type="journal article" date="2013" name="PLoS Genet.">
        <title>Distinctive expansion of potential virulence genes in the genome of the oomycete fish pathogen Saprolegnia parasitica.</title>
        <authorList>
            <person name="Jiang R.H."/>
            <person name="de Bruijn I."/>
            <person name="Haas B.J."/>
            <person name="Belmonte R."/>
            <person name="Lobach L."/>
            <person name="Christie J."/>
            <person name="van den Ackerveken G."/>
            <person name="Bottin A."/>
            <person name="Bulone V."/>
            <person name="Diaz-Moreno S.M."/>
            <person name="Dumas B."/>
            <person name="Fan L."/>
            <person name="Gaulin E."/>
            <person name="Govers F."/>
            <person name="Grenville-Briggs L.J."/>
            <person name="Horner N.R."/>
            <person name="Levin J.Z."/>
            <person name="Mammella M."/>
            <person name="Meijer H.J."/>
            <person name="Morris P."/>
            <person name="Nusbaum C."/>
            <person name="Oome S."/>
            <person name="Phillips A.J."/>
            <person name="van Rooyen D."/>
            <person name="Rzeszutek E."/>
            <person name="Saraiva M."/>
            <person name="Secombes C.J."/>
            <person name="Seidl M.F."/>
            <person name="Snel B."/>
            <person name="Stassen J.H."/>
            <person name="Sykes S."/>
            <person name="Tripathy S."/>
            <person name="van den Berg H."/>
            <person name="Vega-Arreguin J.C."/>
            <person name="Wawra S."/>
            <person name="Young S.K."/>
            <person name="Zeng Q."/>
            <person name="Dieguez-Uribeondo J."/>
            <person name="Russ C."/>
            <person name="Tyler B.M."/>
            <person name="van West P."/>
        </authorList>
    </citation>
    <scope>NUCLEOTIDE SEQUENCE [LARGE SCALE GENOMIC DNA]</scope>
    <source>
        <strain evidence="7 8">CBS 223.65</strain>
    </source>
</reference>
<keyword evidence="4" id="KW-0539">Nucleus</keyword>
<dbReference type="Gene3D" id="1.10.10.60">
    <property type="entry name" value="Homeodomain-like"/>
    <property type="match status" value="2"/>
</dbReference>
<dbReference type="EMBL" id="KK583227">
    <property type="protein sequence ID" value="KDO26034.1"/>
    <property type="molecule type" value="Genomic_DNA"/>
</dbReference>
<gene>
    <name evidence="7" type="ORF">SPRG_08687</name>
</gene>
<dbReference type="Proteomes" id="UP000030745">
    <property type="component" value="Unassembled WGS sequence"/>
</dbReference>
<dbReference type="PROSITE" id="PS51294">
    <property type="entry name" value="HTH_MYB"/>
    <property type="match status" value="1"/>
</dbReference>
<dbReference type="OrthoDB" id="2143914at2759"/>
<dbReference type="RefSeq" id="XP_012203320.1">
    <property type="nucleotide sequence ID" value="XM_012347930.1"/>
</dbReference>
<dbReference type="PANTHER" id="PTHR46621">
    <property type="entry name" value="SNRNA-ACTIVATING PROTEIN COMPLEX SUBUNIT 4"/>
    <property type="match status" value="1"/>
</dbReference>
<evidence type="ECO:0000256" key="1">
    <source>
        <dbReference type="ARBA" id="ARBA00023015"/>
    </source>
</evidence>
<keyword evidence="1" id="KW-0805">Transcription regulation</keyword>
<evidence type="ECO:0000256" key="3">
    <source>
        <dbReference type="ARBA" id="ARBA00023163"/>
    </source>
</evidence>
<accession>A0A067C5I5</accession>
<evidence type="ECO:0000259" key="5">
    <source>
        <dbReference type="PROSITE" id="PS50090"/>
    </source>
</evidence>
<organism evidence="7 8">
    <name type="scientific">Saprolegnia parasitica (strain CBS 223.65)</name>
    <dbReference type="NCBI Taxonomy" id="695850"/>
    <lineage>
        <taxon>Eukaryota</taxon>
        <taxon>Sar</taxon>
        <taxon>Stramenopiles</taxon>
        <taxon>Oomycota</taxon>
        <taxon>Saprolegniomycetes</taxon>
        <taxon>Saprolegniales</taxon>
        <taxon>Saprolegniaceae</taxon>
        <taxon>Saprolegnia</taxon>
    </lineage>
</organism>
<dbReference type="SMART" id="SM00717">
    <property type="entry name" value="SANT"/>
    <property type="match status" value="2"/>
</dbReference>
<dbReference type="InterPro" id="IPR017930">
    <property type="entry name" value="Myb_dom"/>
</dbReference>
<proteinExistence type="predicted"/>
<keyword evidence="2" id="KW-0238">DNA-binding</keyword>
<evidence type="ECO:0000313" key="8">
    <source>
        <dbReference type="Proteomes" id="UP000030745"/>
    </source>
</evidence>
<dbReference type="InterPro" id="IPR051575">
    <property type="entry name" value="Myb-like_DNA-bd"/>
</dbReference>
<dbReference type="CDD" id="cd00167">
    <property type="entry name" value="SANT"/>
    <property type="match status" value="2"/>
</dbReference>
<dbReference type="PROSITE" id="PS50090">
    <property type="entry name" value="MYB_LIKE"/>
    <property type="match status" value="2"/>
</dbReference>
<dbReference type="PANTHER" id="PTHR46621:SF1">
    <property type="entry name" value="SNRNA-ACTIVATING PROTEIN COMPLEX SUBUNIT 4"/>
    <property type="match status" value="1"/>
</dbReference>
<dbReference type="GO" id="GO:0000978">
    <property type="term" value="F:RNA polymerase II cis-regulatory region sequence-specific DNA binding"/>
    <property type="evidence" value="ECO:0007669"/>
    <property type="project" value="TreeGrafter"/>
</dbReference>
<dbReference type="InterPro" id="IPR009057">
    <property type="entry name" value="Homeodomain-like_sf"/>
</dbReference>